<name>B6XIF0_9GAMM</name>
<protein>
    <submittedName>
        <fullName evidence="1">Uncharacterized protein</fullName>
    </submittedName>
</protein>
<evidence type="ECO:0000313" key="2">
    <source>
        <dbReference type="Proteomes" id="UP000003729"/>
    </source>
</evidence>
<evidence type="ECO:0000313" key="1">
    <source>
        <dbReference type="EMBL" id="EEB45113.1"/>
    </source>
</evidence>
<gene>
    <name evidence="1" type="ORF">PROVALCAL_03140</name>
</gene>
<accession>B6XIF0</accession>
<sequence length="88" mass="10077">MTAVDHYFLLGPLSYYLLLIVVDGINESHDVSEHWLIATTRNVHLEYDSNLGNTLAHWFDISHDKGLECQKTQVVQPSLTTRNINIKL</sequence>
<reference evidence="1 2" key="2">
    <citation type="submission" date="2008-10" db="EMBL/GenBank/DDBJ databases">
        <authorList>
            <person name="Fulton L."/>
            <person name="Clifton S."/>
            <person name="Fulton B."/>
            <person name="Xu J."/>
            <person name="Minx P."/>
            <person name="Pepin K.H."/>
            <person name="Johnson M."/>
            <person name="Bhonagiri V."/>
            <person name="Nash W.E."/>
            <person name="Mardis E.R."/>
            <person name="Wilson R.K."/>
        </authorList>
    </citation>
    <scope>NUCLEOTIDE SEQUENCE [LARGE SCALE GENOMIC DNA]</scope>
    <source>
        <strain evidence="1 2">DSM 30120</strain>
    </source>
</reference>
<organism evidence="1 2">
    <name type="scientific">Providencia alcalifaciens DSM 30120</name>
    <dbReference type="NCBI Taxonomy" id="520999"/>
    <lineage>
        <taxon>Bacteria</taxon>
        <taxon>Pseudomonadati</taxon>
        <taxon>Pseudomonadota</taxon>
        <taxon>Gammaproteobacteria</taxon>
        <taxon>Enterobacterales</taxon>
        <taxon>Morganellaceae</taxon>
        <taxon>Providencia</taxon>
    </lineage>
</organism>
<dbReference type="Proteomes" id="UP000003729">
    <property type="component" value="Unassembled WGS sequence"/>
</dbReference>
<dbReference type="AlphaFoldDB" id="B6XIF0"/>
<proteinExistence type="predicted"/>
<dbReference type="EMBL" id="ABXW01000053">
    <property type="protein sequence ID" value="EEB45113.1"/>
    <property type="molecule type" value="Genomic_DNA"/>
</dbReference>
<comment type="caution">
    <text evidence="1">The sequence shown here is derived from an EMBL/GenBank/DDBJ whole genome shotgun (WGS) entry which is preliminary data.</text>
</comment>
<reference evidence="1 2" key="1">
    <citation type="submission" date="2008-10" db="EMBL/GenBank/DDBJ databases">
        <title>Draft genome sequence of Providencia alcalifaciens (DSM 30120).</title>
        <authorList>
            <person name="Sudarsanam P."/>
            <person name="Ley R."/>
            <person name="Guruge J."/>
            <person name="Turnbaugh P.J."/>
            <person name="Mahowald M."/>
            <person name="Liep D."/>
            <person name="Gordon J."/>
        </authorList>
    </citation>
    <scope>NUCLEOTIDE SEQUENCE [LARGE SCALE GENOMIC DNA]</scope>
    <source>
        <strain evidence="1 2">DSM 30120</strain>
    </source>
</reference>